<comment type="caution">
    <text evidence="2">The sequence shown here is derived from an EMBL/GenBank/DDBJ whole genome shotgun (WGS) entry which is preliminary data.</text>
</comment>
<feature type="transmembrane region" description="Helical" evidence="1">
    <location>
        <begin position="160"/>
        <end position="178"/>
    </location>
</feature>
<accession>A0A368NDL2</accession>
<feature type="transmembrane region" description="Helical" evidence="1">
    <location>
        <begin position="133"/>
        <end position="153"/>
    </location>
</feature>
<keyword evidence="1" id="KW-0472">Membrane</keyword>
<evidence type="ECO:0000256" key="1">
    <source>
        <dbReference type="SAM" id="Phobius"/>
    </source>
</evidence>
<evidence type="ECO:0000313" key="2">
    <source>
        <dbReference type="EMBL" id="RCU48200.1"/>
    </source>
</evidence>
<dbReference type="AlphaFoldDB" id="A0A368NDL2"/>
<feature type="transmembrane region" description="Helical" evidence="1">
    <location>
        <begin position="12"/>
        <end position="31"/>
    </location>
</feature>
<feature type="transmembrane region" description="Helical" evidence="1">
    <location>
        <begin position="207"/>
        <end position="227"/>
    </location>
</feature>
<evidence type="ECO:0000313" key="3">
    <source>
        <dbReference type="Proteomes" id="UP000252189"/>
    </source>
</evidence>
<gene>
    <name evidence="2" type="ORF">DU504_13320</name>
</gene>
<protein>
    <submittedName>
        <fullName evidence="2">Uncharacterized protein</fullName>
    </submittedName>
</protein>
<proteinExistence type="predicted"/>
<keyword evidence="1" id="KW-0812">Transmembrane</keyword>
<keyword evidence="1" id="KW-1133">Transmembrane helix</keyword>
<dbReference type="EMBL" id="QPHM01000001">
    <property type="protein sequence ID" value="RCU48200.1"/>
    <property type="molecule type" value="Genomic_DNA"/>
</dbReference>
<sequence length="270" mass="26949">MIRDGAVVVDGARWNLVAVAGGTLLTVAGATELGLSPIVSASLVGVGAAVVVQRVAVPVYCGAFVGMTSPEVFGSYWQVTLAAVLAGLLFTAAHPVFHGLGGKLGTTAFVGVSLVAVPTAGSFQRGALPGESAVVSVVGVAALGAVVTFAIHTRAAASPVLASGVVGAVGGVLLPLVFGHSGRLFAAATYSASFAGMTDPRRIPNEWWLGVTGVGVGLVVVYTLPFVGGSGGKLGTIAFGASLGIHGTLRLVDLFQLVRRGYRAPAEETT</sequence>
<reference evidence="2 3" key="1">
    <citation type="submission" date="2018-07" db="EMBL/GenBank/DDBJ databases">
        <title>Genome sequences of Haloplanus salinus JCM 18368T.</title>
        <authorList>
            <person name="Kim Y.B."/>
            <person name="Roh S.W."/>
        </authorList>
    </citation>
    <scope>NUCLEOTIDE SEQUENCE [LARGE SCALE GENOMIC DNA]</scope>
    <source>
        <strain evidence="2 3">JCM 18368</strain>
    </source>
</reference>
<feature type="transmembrane region" description="Helical" evidence="1">
    <location>
        <begin position="76"/>
        <end position="97"/>
    </location>
</feature>
<name>A0A368NDL2_9EURY</name>
<feature type="transmembrane region" description="Helical" evidence="1">
    <location>
        <begin position="104"/>
        <end position="121"/>
    </location>
</feature>
<keyword evidence="3" id="KW-1185">Reference proteome</keyword>
<organism evidence="2 3">
    <name type="scientific">Haloplanus salinus</name>
    <dbReference type="NCBI Taxonomy" id="1126245"/>
    <lineage>
        <taxon>Archaea</taxon>
        <taxon>Methanobacteriati</taxon>
        <taxon>Methanobacteriota</taxon>
        <taxon>Stenosarchaea group</taxon>
        <taxon>Halobacteria</taxon>
        <taxon>Halobacteriales</taxon>
        <taxon>Haloferacaceae</taxon>
        <taxon>Haloplanus</taxon>
    </lineage>
</organism>
<feature type="transmembrane region" description="Helical" evidence="1">
    <location>
        <begin position="38"/>
        <end position="56"/>
    </location>
</feature>
<dbReference type="Proteomes" id="UP000252189">
    <property type="component" value="Unassembled WGS sequence"/>
</dbReference>